<feature type="region of interest" description="Disordered" evidence="4">
    <location>
        <begin position="22"/>
        <end position="53"/>
    </location>
</feature>
<accession>A0A371FXY7</accession>
<feature type="compositionally biased region" description="Basic and acidic residues" evidence="4">
    <location>
        <begin position="331"/>
        <end position="345"/>
    </location>
</feature>
<sequence length="582" mass="63770">MDHIDMGKGRSPGKWFKNLLLGKKSSSKSNSSKKNDIFKPSSDKDVLVSSEVPVPDPTVDTLLISPPISEANDSKGVLSEKEVVSSSSHDRGVLSTGDEETKVQDVANFGSQEDLEKLQLTEAAIKVQAACRIYLARQTFQTLKGVIQLQALIRGHLVRRQAVSALYCVKGIVKFQALARGYNVRRSDIGLAVQKFRKDTHCSNSILVVSSTQAEKLSENAFVCKLLASSPYAVPLSLNSDPGEPILAWKWLDYWTRSHFWAPLPELKKKLDSVSDEKNGSSQTVQRGQVKKITRKSPAVKADNGSILGSNKSKHRPKKDSSQPLPSAQEHPQKETEKSSFEKTHGHNLSNGSEVVNEKRKHSSRKILDHTVTDVSEQGPNASSEKMKDSAVPKSKESDPEKGHGQQAKDKNDNEPHNDPVAVLKTGVKKGENERIQGVNEDLNGGDNCISNNCQRRASLPANFNDQDNELYNTPRLPSYMAPTESAKAKLRAQGSPRFATDLLDKNSTTRRHSLSSSLNGRSGSFSPRAERLIAVSGRGVIRSDRSLSSSRDGTGLSFLSFDGENKKTVNLGRISQGHVYS</sequence>
<dbReference type="Gene3D" id="1.20.5.190">
    <property type="match status" value="1"/>
</dbReference>
<proteinExistence type="inferred from homology"/>
<evidence type="ECO:0000313" key="6">
    <source>
        <dbReference type="EMBL" id="RDX83185.1"/>
    </source>
</evidence>
<gene>
    <name evidence="6" type="primary">IQD31</name>
    <name evidence="6" type="ORF">CR513_35925</name>
</gene>
<feature type="non-terminal residue" evidence="6">
    <location>
        <position position="1"/>
    </location>
</feature>
<dbReference type="PROSITE" id="PS50096">
    <property type="entry name" value="IQ"/>
    <property type="match status" value="2"/>
</dbReference>
<keyword evidence="1" id="KW-0112">Calmodulin-binding</keyword>
<reference evidence="6" key="1">
    <citation type="submission" date="2018-05" db="EMBL/GenBank/DDBJ databases">
        <title>Draft genome of Mucuna pruriens seed.</title>
        <authorList>
            <person name="Nnadi N.E."/>
            <person name="Vos R."/>
            <person name="Hasami M.H."/>
            <person name="Devisetty U.K."/>
            <person name="Aguiy J.C."/>
        </authorList>
    </citation>
    <scope>NUCLEOTIDE SEQUENCE [LARGE SCALE GENOMIC DNA]</scope>
    <source>
        <strain evidence="6">JCA_2017</strain>
    </source>
</reference>
<evidence type="ECO:0000256" key="1">
    <source>
        <dbReference type="ARBA" id="ARBA00022860"/>
    </source>
</evidence>
<dbReference type="PANTHER" id="PTHR32295">
    <property type="entry name" value="IQ-DOMAIN 5-RELATED"/>
    <property type="match status" value="1"/>
</dbReference>
<dbReference type="PANTHER" id="PTHR32295:SF275">
    <property type="entry name" value="IQ CALMODULIN-BINDING MOTIF PROTEIN"/>
    <property type="match status" value="1"/>
</dbReference>
<dbReference type="Pfam" id="PF13178">
    <property type="entry name" value="DUF4005"/>
    <property type="match status" value="1"/>
</dbReference>
<feature type="domain" description="DUF4005" evidence="5">
    <location>
        <begin position="469"/>
        <end position="527"/>
    </location>
</feature>
<dbReference type="Proteomes" id="UP000257109">
    <property type="component" value="Unassembled WGS sequence"/>
</dbReference>
<feature type="compositionally biased region" description="Basic and acidic residues" evidence="4">
    <location>
        <begin position="385"/>
        <end position="418"/>
    </location>
</feature>
<evidence type="ECO:0000313" key="7">
    <source>
        <dbReference type="Proteomes" id="UP000257109"/>
    </source>
</evidence>
<feature type="compositionally biased region" description="Low complexity" evidence="4">
    <location>
        <begin position="515"/>
        <end position="526"/>
    </location>
</feature>
<comment type="similarity">
    <text evidence="2">Belongs to the IQD family.</text>
</comment>
<feature type="compositionally biased region" description="Polar residues" evidence="4">
    <location>
        <begin position="373"/>
        <end position="384"/>
    </location>
</feature>
<evidence type="ECO:0000259" key="5">
    <source>
        <dbReference type="Pfam" id="PF13178"/>
    </source>
</evidence>
<protein>
    <submittedName>
        <fullName evidence="6">Protein IQ-DOMAIN 31</fullName>
    </submittedName>
</protein>
<evidence type="ECO:0000256" key="4">
    <source>
        <dbReference type="SAM" id="MobiDB-lite"/>
    </source>
</evidence>
<organism evidence="6 7">
    <name type="scientific">Mucuna pruriens</name>
    <name type="common">Velvet bean</name>
    <name type="synonym">Dolichos pruriens</name>
    <dbReference type="NCBI Taxonomy" id="157652"/>
    <lineage>
        <taxon>Eukaryota</taxon>
        <taxon>Viridiplantae</taxon>
        <taxon>Streptophyta</taxon>
        <taxon>Embryophyta</taxon>
        <taxon>Tracheophyta</taxon>
        <taxon>Spermatophyta</taxon>
        <taxon>Magnoliopsida</taxon>
        <taxon>eudicotyledons</taxon>
        <taxon>Gunneridae</taxon>
        <taxon>Pentapetalae</taxon>
        <taxon>rosids</taxon>
        <taxon>fabids</taxon>
        <taxon>Fabales</taxon>
        <taxon>Fabaceae</taxon>
        <taxon>Papilionoideae</taxon>
        <taxon>50 kb inversion clade</taxon>
        <taxon>NPAAA clade</taxon>
        <taxon>indigoferoid/millettioid clade</taxon>
        <taxon>Phaseoleae</taxon>
        <taxon>Mucuna</taxon>
    </lineage>
</organism>
<evidence type="ECO:0000256" key="3">
    <source>
        <dbReference type="ARBA" id="ARBA00024378"/>
    </source>
</evidence>
<feature type="compositionally biased region" description="Low complexity" evidence="4">
    <location>
        <begin position="22"/>
        <end position="32"/>
    </location>
</feature>
<feature type="compositionally biased region" description="Basic and acidic residues" evidence="4">
    <location>
        <begin position="33"/>
        <end position="46"/>
    </location>
</feature>
<feature type="region of interest" description="Disordered" evidence="4">
    <location>
        <begin position="491"/>
        <end position="526"/>
    </location>
</feature>
<name>A0A371FXY7_MUCPR</name>
<dbReference type="Pfam" id="PF00612">
    <property type="entry name" value="IQ"/>
    <property type="match status" value="3"/>
</dbReference>
<evidence type="ECO:0000256" key="2">
    <source>
        <dbReference type="ARBA" id="ARBA00024341"/>
    </source>
</evidence>
<dbReference type="GO" id="GO:0005516">
    <property type="term" value="F:calmodulin binding"/>
    <property type="evidence" value="ECO:0007669"/>
    <property type="project" value="UniProtKB-KW"/>
</dbReference>
<dbReference type="SMART" id="SM00015">
    <property type="entry name" value="IQ"/>
    <property type="match status" value="3"/>
</dbReference>
<dbReference type="InterPro" id="IPR000048">
    <property type="entry name" value="IQ_motif_EF-hand-BS"/>
</dbReference>
<keyword evidence="7" id="KW-1185">Reference proteome</keyword>
<comment type="subunit">
    <text evidence="3">Binds to multiple calmodulin (CaM) in the presence of Ca(2+) and CaM-like proteins.</text>
</comment>
<dbReference type="AlphaFoldDB" id="A0A371FXY7"/>
<dbReference type="EMBL" id="QJKJ01007432">
    <property type="protein sequence ID" value="RDX83185.1"/>
    <property type="molecule type" value="Genomic_DNA"/>
</dbReference>
<feature type="region of interest" description="Disordered" evidence="4">
    <location>
        <begin position="272"/>
        <end position="421"/>
    </location>
</feature>
<comment type="caution">
    <text evidence="6">The sequence shown here is derived from an EMBL/GenBank/DDBJ whole genome shotgun (WGS) entry which is preliminary data.</text>
</comment>
<dbReference type="InterPro" id="IPR025064">
    <property type="entry name" value="DUF4005"/>
</dbReference>
<dbReference type="OrthoDB" id="1905649at2759"/>
<dbReference type="STRING" id="157652.A0A371FXY7"/>